<organism evidence="1">
    <name type="scientific">marine sediment metagenome</name>
    <dbReference type="NCBI Taxonomy" id="412755"/>
    <lineage>
        <taxon>unclassified sequences</taxon>
        <taxon>metagenomes</taxon>
        <taxon>ecological metagenomes</taxon>
    </lineage>
</organism>
<feature type="non-terminal residue" evidence="1">
    <location>
        <position position="1"/>
    </location>
</feature>
<evidence type="ECO:0000313" key="1">
    <source>
        <dbReference type="EMBL" id="GAI29056.1"/>
    </source>
</evidence>
<gene>
    <name evidence="1" type="ORF">S06H3_26449</name>
</gene>
<accession>X1NFS8</accession>
<name>X1NFS8_9ZZZZ</name>
<dbReference type="AlphaFoldDB" id="X1NFS8"/>
<dbReference type="EMBL" id="BARV01015291">
    <property type="protein sequence ID" value="GAI29056.1"/>
    <property type="molecule type" value="Genomic_DNA"/>
</dbReference>
<sequence>EHRNIAVAGSVTLKRECYCRQMAVAMIGWRGEVPG</sequence>
<proteinExistence type="predicted"/>
<comment type="caution">
    <text evidence="1">The sequence shown here is derived from an EMBL/GenBank/DDBJ whole genome shotgun (WGS) entry which is preliminary data.</text>
</comment>
<reference evidence="1" key="1">
    <citation type="journal article" date="2014" name="Front. Microbiol.">
        <title>High frequency of phylogenetically diverse reductive dehalogenase-homologous genes in deep subseafloor sedimentary metagenomes.</title>
        <authorList>
            <person name="Kawai M."/>
            <person name="Futagami T."/>
            <person name="Toyoda A."/>
            <person name="Takaki Y."/>
            <person name="Nishi S."/>
            <person name="Hori S."/>
            <person name="Arai W."/>
            <person name="Tsubouchi T."/>
            <person name="Morono Y."/>
            <person name="Uchiyama I."/>
            <person name="Ito T."/>
            <person name="Fujiyama A."/>
            <person name="Inagaki F."/>
            <person name="Takami H."/>
        </authorList>
    </citation>
    <scope>NUCLEOTIDE SEQUENCE</scope>
    <source>
        <strain evidence="1">Expedition CK06-06</strain>
    </source>
</reference>
<protein>
    <submittedName>
        <fullName evidence="1">Uncharacterized protein</fullName>
    </submittedName>
</protein>